<proteinExistence type="predicted"/>
<comment type="caution">
    <text evidence="1">The sequence shown here is derived from an EMBL/GenBank/DDBJ whole genome shotgun (WGS) entry which is preliminary data.</text>
</comment>
<gene>
    <name evidence="1" type="ORF">BCR39DRAFT_218935</name>
</gene>
<protein>
    <submittedName>
        <fullName evidence="1">Uncharacterized protein</fullName>
    </submittedName>
</protein>
<accession>A0A1Y2B110</accession>
<dbReference type="Proteomes" id="UP000193986">
    <property type="component" value="Unassembled WGS sequence"/>
</dbReference>
<name>A0A1Y2B110_9TREE</name>
<dbReference type="InParanoid" id="A0A1Y2B110"/>
<evidence type="ECO:0000313" key="1">
    <source>
        <dbReference type="EMBL" id="ORY27765.1"/>
    </source>
</evidence>
<sequence>MVEALGVAFPSPLRDDRPLPPAADAIRRKLQEEAKEVSNEVQLKHELASSVLPVEVSVPSLKRDYSFSLYEKYTTNPFNSNLPPLDPVTLSSCVETSGWTTGHDLIYTRWEDHERVTRTRSHLQGKVTARPEHRRTHPSRLGRLFSGTWFPRQTVGPFKRIHEVNEGTAAAADEDQEARNRLDHPVMGFVRNRSYVPLDPRVKDALVSHSLGRGEAFIEKVLSHGLPVTGQLLNLINRGPLFTPWMLKYTMDHVIAKVVTRGIPDPHLLRTASYVFAHYFVNYGAELSRNLKGERIWETDTSSTASFNIPTLKQDPFACEVFDHVRGAVAPATGQTLEQKSHIAALTIAITHAGACRAAKQKDVDNNEHAYRVGMVISFGFAAMKFVAGASPIPLLGSGLGAILGLFENAISDRNKKKYSEGILAGILQDQLNKEIIELAISGQRIPGMVEVPDEDLAQGNPTGDERRVVGNAFVADLQEYLKHLDEIAPVEMARI</sequence>
<reference evidence="1 2" key="1">
    <citation type="submission" date="2016-07" db="EMBL/GenBank/DDBJ databases">
        <title>Pervasive Adenine N6-methylation of Active Genes in Fungi.</title>
        <authorList>
            <consortium name="DOE Joint Genome Institute"/>
            <person name="Mondo S.J."/>
            <person name="Dannebaum R.O."/>
            <person name="Kuo R.C."/>
            <person name="Labutti K."/>
            <person name="Haridas S."/>
            <person name="Kuo A."/>
            <person name="Salamov A."/>
            <person name="Ahrendt S.R."/>
            <person name="Lipzen A."/>
            <person name="Sullivan W."/>
            <person name="Andreopoulos W.B."/>
            <person name="Clum A."/>
            <person name="Lindquist E."/>
            <person name="Daum C."/>
            <person name="Ramamoorthy G.K."/>
            <person name="Gryganskyi A."/>
            <person name="Culley D."/>
            <person name="Magnuson J.K."/>
            <person name="James T.Y."/>
            <person name="O'Malley M.A."/>
            <person name="Stajich J.E."/>
            <person name="Spatafora J.W."/>
            <person name="Visel A."/>
            <person name="Grigoriev I.V."/>
        </authorList>
    </citation>
    <scope>NUCLEOTIDE SEQUENCE [LARGE SCALE GENOMIC DNA]</scope>
    <source>
        <strain evidence="1 2">68-887.2</strain>
    </source>
</reference>
<dbReference type="EMBL" id="MCFC01000036">
    <property type="protein sequence ID" value="ORY27765.1"/>
    <property type="molecule type" value="Genomic_DNA"/>
</dbReference>
<organism evidence="1 2">
    <name type="scientific">Naematelia encephala</name>
    <dbReference type="NCBI Taxonomy" id="71784"/>
    <lineage>
        <taxon>Eukaryota</taxon>
        <taxon>Fungi</taxon>
        <taxon>Dikarya</taxon>
        <taxon>Basidiomycota</taxon>
        <taxon>Agaricomycotina</taxon>
        <taxon>Tremellomycetes</taxon>
        <taxon>Tremellales</taxon>
        <taxon>Naemateliaceae</taxon>
        <taxon>Naematelia</taxon>
    </lineage>
</organism>
<evidence type="ECO:0000313" key="2">
    <source>
        <dbReference type="Proteomes" id="UP000193986"/>
    </source>
</evidence>
<dbReference type="AlphaFoldDB" id="A0A1Y2B110"/>
<keyword evidence="2" id="KW-1185">Reference proteome</keyword>